<reference evidence="1" key="1">
    <citation type="submission" date="2021-06" db="EMBL/GenBank/DDBJ databases">
        <authorList>
            <person name="Kallberg Y."/>
            <person name="Tangrot J."/>
            <person name="Rosling A."/>
        </authorList>
    </citation>
    <scope>NUCLEOTIDE SEQUENCE</scope>
    <source>
        <strain evidence="1">UK204</strain>
    </source>
</reference>
<dbReference type="AlphaFoldDB" id="A0A9N9NUY2"/>
<evidence type="ECO:0000313" key="1">
    <source>
        <dbReference type="EMBL" id="CAG8759395.1"/>
    </source>
</evidence>
<dbReference type="EMBL" id="CAJVPQ010021858">
    <property type="protein sequence ID" value="CAG8759395.1"/>
    <property type="molecule type" value="Genomic_DNA"/>
</dbReference>
<dbReference type="Proteomes" id="UP000789570">
    <property type="component" value="Unassembled WGS sequence"/>
</dbReference>
<feature type="non-terminal residue" evidence="1">
    <location>
        <position position="50"/>
    </location>
</feature>
<feature type="non-terminal residue" evidence="1">
    <location>
        <position position="1"/>
    </location>
</feature>
<keyword evidence="2" id="KW-1185">Reference proteome</keyword>
<protein>
    <submittedName>
        <fullName evidence="1">14180_t:CDS:1</fullName>
    </submittedName>
</protein>
<proteinExistence type="predicted"/>
<name>A0A9N9NUY2_9GLOM</name>
<evidence type="ECO:0000313" key="2">
    <source>
        <dbReference type="Proteomes" id="UP000789570"/>
    </source>
</evidence>
<accession>A0A9N9NUY2</accession>
<sequence length="50" mass="4951">KEGSVGVTGLETMGVSVEGVTGLDDLVCLCGEEEVSDPVSRGPGVESVDG</sequence>
<comment type="caution">
    <text evidence="1">The sequence shown here is derived from an EMBL/GenBank/DDBJ whole genome shotgun (WGS) entry which is preliminary data.</text>
</comment>
<gene>
    <name evidence="1" type="ORF">FCALED_LOCUS16830</name>
</gene>
<organism evidence="1 2">
    <name type="scientific">Funneliformis caledonium</name>
    <dbReference type="NCBI Taxonomy" id="1117310"/>
    <lineage>
        <taxon>Eukaryota</taxon>
        <taxon>Fungi</taxon>
        <taxon>Fungi incertae sedis</taxon>
        <taxon>Mucoromycota</taxon>
        <taxon>Glomeromycotina</taxon>
        <taxon>Glomeromycetes</taxon>
        <taxon>Glomerales</taxon>
        <taxon>Glomeraceae</taxon>
        <taxon>Funneliformis</taxon>
    </lineage>
</organism>